<evidence type="ECO:0000259" key="1">
    <source>
        <dbReference type="Pfam" id="PF04909"/>
    </source>
</evidence>
<dbReference type="PANTHER" id="PTHR35563:SF2">
    <property type="entry name" value="BARREL METAL-DEPENDENT HYDROLASE, PUTATIVE (AFU_ORTHOLOGUE AFUA_1G16240)-RELATED"/>
    <property type="match status" value="1"/>
</dbReference>
<dbReference type="PANTHER" id="PTHR35563">
    <property type="entry name" value="BARREL METAL-DEPENDENT HYDROLASE, PUTATIVE (AFU_ORTHOLOGUE AFUA_1G16240)-RELATED"/>
    <property type="match status" value="1"/>
</dbReference>
<gene>
    <name evidence="2" type="ORF">HNO84_21680</name>
</gene>
<evidence type="ECO:0000313" key="2">
    <source>
        <dbReference type="EMBL" id="NUU04228.1"/>
    </source>
</evidence>
<reference evidence="2 3" key="1">
    <citation type="journal article" date="2020" name="Front. Plant Sci.">
        <title>Isolation of Rhizosphere Bacteria That Improve Quality and Water Stress Tolerance in Greenhouse Ornamentals.</title>
        <authorList>
            <person name="Nordstedt N.P."/>
            <person name="Jones M.L."/>
        </authorList>
    </citation>
    <scope>NUCLEOTIDE SEQUENCE [LARGE SCALE GENOMIC DNA]</scope>
    <source>
        <strain evidence="2 3">C6C2</strain>
    </source>
</reference>
<protein>
    <submittedName>
        <fullName evidence="2">Amidohydrolase family protein</fullName>
    </submittedName>
</protein>
<keyword evidence="3" id="KW-1185">Reference proteome</keyword>
<dbReference type="InterPro" id="IPR052358">
    <property type="entry name" value="Aro_Compnd_Degr_Hydrolases"/>
</dbReference>
<dbReference type="SUPFAM" id="SSF51556">
    <property type="entry name" value="Metallo-dependent hydrolases"/>
    <property type="match status" value="1"/>
</dbReference>
<feature type="domain" description="Amidohydrolase-related" evidence="1">
    <location>
        <begin position="44"/>
        <end position="308"/>
    </location>
</feature>
<dbReference type="InterPro" id="IPR006680">
    <property type="entry name" value="Amidohydro-rel"/>
</dbReference>
<sequence length="309" mass="33270">MVSRRELMVGAMLACAGMKGAAAQVVPNSAGSAPPKLQAPALCCDSHHHIYDARFPVSPHWRGGRPDGATAADYRLLQKKLGIARHVVVQPSTYGSDNRCLLDALQQFGPQARGIVVIDDDIGTDALKGMDALGVRGVRVNFLTPQSWGVTTVERLQATVARIAPLGWHVQVLMSGEQIAQHESVLASLPIPLVIDHLGRIPQPAGIDHPGARAILRLLAAGNTWIKLSEPYADTLLGAPDYADTGKLARAYIEAAPDHVLWGSDWPHPTERIKPDDALLFDLLSGWAPEVEVRKKILVSNPATLFGFN</sequence>
<dbReference type="InterPro" id="IPR032466">
    <property type="entry name" value="Metal_Hydrolase"/>
</dbReference>
<dbReference type="RefSeq" id="WP_175354889.1">
    <property type="nucleotide sequence ID" value="NZ_JABFMT010000037.1"/>
</dbReference>
<dbReference type="Gene3D" id="3.20.20.140">
    <property type="entry name" value="Metal-dependent hydrolases"/>
    <property type="match status" value="1"/>
</dbReference>
<proteinExistence type="predicted"/>
<comment type="caution">
    <text evidence="2">The sequence shown here is derived from an EMBL/GenBank/DDBJ whole genome shotgun (WGS) entry which is preliminary data.</text>
</comment>
<evidence type="ECO:0000313" key="3">
    <source>
        <dbReference type="Proteomes" id="UP000536746"/>
    </source>
</evidence>
<dbReference type="EMBL" id="JABFMT010000037">
    <property type="protein sequence ID" value="NUU04228.1"/>
    <property type="molecule type" value="Genomic_DNA"/>
</dbReference>
<dbReference type="Proteomes" id="UP000536746">
    <property type="component" value="Unassembled WGS sequence"/>
</dbReference>
<organism evidence="2 3">
    <name type="scientific">Herbaspirillum robiniae</name>
    <dbReference type="NCBI Taxonomy" id="2014887"/>
    <lineage>
        <taxon>Bacteria</taxon>
        <taxon>Pseudomonadati</taxon>
        <taxon>Pseudomonadota</taxon>
        <taxon>Betaproteobacteria</taxon>
        <taxon>Burkholderiales</taxon>
        <taxon>Oxalobacteraceae</taxon>
        <taxon>Herbaspirillum</taxon>
    </lineage>
</organism>
<name>A0ABX2M4P8_9BURK</name>
<accession>A0ABX2M4P8</accession>
<dbReference type="Pfam" id="PF04909">
    <property type="entry name" value="Amidohydro_2"/>
    <property type="match status" value="1"/>
</dbReference>